<evidence type="ECO:0000313" key="1">
    <source>
        <dbReference type="EMBL" id="CAG8693878.1"/>
    </source>
</evidence>
<evidence type="ECO:0000313" key="2">
    <source>
        <dbReference type="Proteomes" id="UP000789375"/>
    </source>
</evidence>
<dbReference type="Proteomes" id="UP000789375">
    <property type="component" value="Unassembled WGS sequence"/>
</dbReference>
<proteinExistence type="predicted"/>
<accession>A0A9N9EWB2</accession>
<protein>
    <submittedName>
        <fullName evidence="1">11572_t:CDS:1</fullName>
    </submittedName>
</protein>
<keyword evidence="2" id="KW-1185">Reference proteome</keyword>
<sequence length="82" mass="9809">RNYVVDNQNNVENLLNHERLLHPRMVFLIIVRLLTELLRRIKKASIKETMHQISDDLQKLKTNYQQSIQHHTANAKTRQLII</sequence>
<name>A0A9N9EWB2_FUNMO</name>
<reference evidence="1" key="1">
    <citation type="submission" date="2021-06" db="EMBL/GenBank/DDBJ databases">
        <authorList>
            <person name="Kallberg Y."/>
            <person name="Tangrot J."/>
            <person name="Rosling A."/>
        </authorList>
    </citation>
    <scope>NUCLEOTIDE SEQUENCE</scope>
    <source>
        <strain evidence="1">87-6 pot B 2015</strain>
    </source>
</reference>
<feature type="non-terminal residue" evidence="1">
    <location>
        <position position="1"/>
    </location>
</feature>
<dbReference type="AlphaFoldDB" id="A0A9N9EWB2"/>
<comment type="caution">
    <text evidence="1">The sequence shown here is derived from an EMBL/GenBank/DDBJ whole genome shotgun (WGS) entry which is preliminary data.</text>
</comment>
<organism evidence="1 2">
    <name type="scientific">Funneliformis mosseae</name>
    <name type="common">Endomycorrhizal fungus</name>
    <name type="synonym">Glomus mosseae</name>
    <dbReference type="NCBI Taxonomy" id="27381"/>
    <lineage>
        <taxon>Eukaryota</taxon>
        <taxon>Fungi</taxon>
        <taxon>Fungi incertae sedis</taxon>
        <taxon>Mucoromycota</taxon>
        <taxon>Glomeromycotina</taxon>
        <taxon>Glomeromycetes</taxon>
        <taxon>Glomerales</taxon>
        <taxon>Glomeraceae</taxon>
        <taxon>Funneliformis</taxon>
    </lineage>
</organism>
<gene>
    <name evidence="1" type="ORF">FMOSSE_LOCUS13479</name>
</gene>
<dbReference type="EMBL" id="CAJVPP010008048">
    <property type="protein sequence ID" value="CAG8693878.1"/>
    <property type="molecule type" value="Genomic_DNA"/>
</dbReference>